<feature type="compositionally biased region" description="Polar residues" evidence="1">
    <location>
        <begin position="15"/>
        <end position="38"/>
    </location>
</feature>
<keyword evidence="4" id="KW-1185">Reference proteome</keyword>
<dbReference type="InterPro" id="IPR058210">
    <property type="entry name" value="SACS/Nov_dom"/>
</dbReference>
<dbReference type="InterPro" id="IPR052972">
    <property type="entry name" value="Sacsin_chaperone_reg"/>
</dbReference>
<evidence type="ECO:0000313" key="4">
    <source>
        <dbReference type="Proteomes" id="UP001209878"/>
    </source>
</evidence>
<dbReference type="PANTHER" id="PTHR15600">
    <property type="entry name" value="SACSIN"/>
    <property type="match status" value="1"/>
</dbReference>
<feature type="domain" description="Sacsin/Nov" evidence="2">
    <location>
        <begin position="1208"/>
        <end position="1447"/>
    </location>
</feature>
<accession>A0AAD9KVZ0</accession>
<dbReference type="Proteomes" id="UP001209878">
    <property type="component" value="Unassembled WGS sequence"/>
</dbReference>
<organism evidence="3 4">
    <name type="scientific">Ridgeia piscesae</name>
    <name type="common">Tubeworm</name>
    <dbReference type="NCBI Taxonomy" id="27915"/>
    <lineage>
        <taxon>Eukaryota</taxon>
        <taxon>Metazoa</taxon>
        <taxon>Spiralia</taxon>
        <taxon>Lophotrochozoa</taxon>
        <taxon>Annelida</taxon>
        <taxon>Polychaeta</taxon>
        <taxon>Sedentaria</taxon>
        <taxon>Canalipalpata</taxon>
        <taxon>Sabellida</taxon>
        <taxon>Siboglinidae</taxon>
        <taxon>Ridgeia</taxon>
    </lineage>
</organism>
<dbReference type="GO" id="GO:0030544">
    <property type="term" value="F:Hsp70 protein binding"/>
    <property type="evidence" value="ECO:0007669"/>
    <property type="project" value="TreeGrafter"/>
</dbReference>
<dbReference type="PANTHER" id="PTHR15600:SF42">
    <property type="entry name" value="SACSIN"/>
    <property type="match status" value="1"/>
</dbReference>
<feature type="region of interest" description="Disordered" evidence="1">
    <location>
        <begin position="1"/>
        <end position="45"/>
    </location>
</feature>
<feature type="domain" description="Sacsin/Nov" evidence="2">
    <location>
        <begin position="151"/>
        <end position="396"/>
    </location>
</feature>
<proteinExistence type="predicted"/>
<dbReference type="Gene3D" id="3.30.565.10">
    <property type="entry name" value="Histidine kinase-like ATPase, C-terminal domain"/>
    <property type="match status" value="1"/>
</dbReference>
<evidence type="ECO:0000313" key="3">
    <source>
        <dbReference type="EMBL" id="KAK2178698.1"/>
    </source>
</evidence>
<comment type="caution">
    <text evidence="3">The sequence shown here is derived from an EMBL/GenBank/DDBJ whole genome shotgun (WGS) entry which is preliminary data.</text>
</comment>
<dbReference type="SUPFAM" id="SSF55874">
    <property type="entry name" value="ATPase domain of HSP90 chaperone/DNA topoisomerase II/histidine kinase"/>
    <property type="match status" value="2"/>
</dbReference>
<evidence type="ECO:0000259" key="2">
    <source>
        <dbReference type="Pfam" id="PF25794"/>
    </source>
</evidence>
<dbReference type="Pfam" id="PF25794">
    <property type="entry name" value="SACS"/>
    <property type="match status" value="2"/>
</dbReference>
<sequence>MKAKYNSSEREHGTRASNEANVTTQRTPETTDQVPTNDTNRHSDKEIESDLRLANDILNHIKLSSHVPERVLVPTDVEGTVHLLPASQCTYCDVEWLRKGFDSVEFDDSDGIILVHHHLPTSTAAALGVPTLMSRMLHAEELEITSFGQAEPLTGTLRRMLEDYTDGLAIPKELVQNADDAGATEVRFMYDERTHSDARKYLFDEGMRECQGPALWCYSNSTFTDSDLDNIIRLGGAAKKMDATKIGRFGLGFNVVYNLTDVPSFVTGNVVVFFDPHTTHLGRSIHDKSKPGIKIDLRRNKTLLRKLSHQFQPYKGVFGCDMDAVSGPSWPGTLFRFPLRTKLQAQRSDISGLHYDTDHVSQLLTQLADNAHSLLLFTQNVKKVSLWHLTSDAQPENAVNIFSVCRDTVTTIRDVSPYAYVDTLSGGTFLKAAVRYMNEWSENAPTKAPQSSNIIRVDAPLCNTTTLLQTTPTASVKFWLRCFCMAEGRAFRLAREMTKDGFVPAAAVAVRLLPTERGYVPATPVEDGRDAGQVFNFLPLPVRSGLPVHINGMFAVHSNRRRLVERTADDTGSDVHAWNDALLEDGVVMAYMQMLQDLQSLVAAVEHDVPFYRTWPTVADTESDIQPVVNVFYRTLVARAATAPVIYNVDDASVATLDKVLFLDPELATSPQLQQLVSTVFRQCVAGRTPVSVASDVLDSFRKAGCGAFIDTVVYDMTRFFTDIFFPNIQRLSAAERDPLVRLALESKKVNCLLAEYPCVPTTPDGETLRTPQDLVHPRGAVAKLYLPEDARFPYGDSFTDESCLHRLQKRGMAYNDITWDNLVERLESVETINNNDRAMAQNRTHCALEFLSLKLIRQKGGLATHENEAEFETKTEAAKETIVQIPFVPMLPRPRHFPVTWKNEEYGASKVLPPSVLYPHEQYHLVSAVYPIADDKPMKTEVREFLGLLQKKPSLDDVMRQFDDMLDTELSSLGNDEYNAFHSACLSVYAFLKQQSEATFVSEGEMSDEARRLQSVLNSRPCILVQRHFHLPRKVTFHGSPNCEPYLYRLPAELASRYTPLMKLLGVRDNFMALDYVGAILELKEDMGDAELSASRLRLAISLATCLDSSIELREQQRCAVQDEHGTIYHPNERSVLHPISDLCYNDSLRPSGNATTNSLRHKDATLAVGGYTHPALSQMVAVGLGVRTIAREVLTRFSHGIPFGQKQDLTTSLSRILNSYPLNFEILKELIQNADDAGATEIHFINDPRHHSDKAVFDSSWKPLQGPALCVYNNRPFTEEDLKGIQRLGEGSKAHDSSKTGQYGIGFSALYHLTDTPSVLTCIEGQNRSLSVFDPHLCYVPGASILEPGRQFDVDQLQPRYPDVFSCYMPECFDVDNATLFRFPLRTDAMAKTSKISERSVSPDKLQNLLDELKKEALECLLFTNNVKKISISKVDKGTGKLVNTYVASAQLSGEETTLKCELGNATKIAALQEYRDRLCNTPFREVTTTLVVKDTRGVEEKWCVSEQLGTRPDVVLPESVSQAICAGELRLLPRGGVACLLESRCDFKVRQTRKKRNVFCFLPLPIKTTLPVHINGHFALGYENRRTLWDKADRDSYKTEWNEFLCREVIAPCYVRLLAAARANFLKADVDKDERMELSRSLTELAEAVAAHQSQLPSFDQSQPDWQVLVQAVYDCCARTNAPVFPSVRPHEDIQDTWCVTWLPAIGYGEQQAFFLERPKVFVENTVPAFSSVQAKNTVKTDAEILKNVLLVCGMKLVVASTRLINDIQLANVAVALLTPENVMTFFTSYSGCNPSHHLGKLPKPISKSAIKTSGTLQVVLKYCQKTQQFISRLEGTPLLLTADNILRVFDRNRPVYHTSYADLTPHRKDLLLHDCMRLGVFAGISPSDTAVLSPFTITDLANILDMELPRDRLWNTGCHVRWPREDSSLPRDTWLIRLWDFIDGQLRNADGKLPQITTLSSHLSHLSQWCLIPALVDDKRCLVPINMASTICCLHVCEDTPAATECQVLRQIRLPELYLLSVPFGVNLKFDILQMLVATVDKPHLMLGMVHTHMNKQGATAALNSTDGRRLLTYFCNNLNHLQCYEANYASHLKELPLYTTVCNDVISLTGSCVYVQPGGIPDSGMDVWRSKSGNVFLRQDDKLKALFKTIGCVFLTVDDVYCKFIFQHLEYLSSDQLMTHLYYVYTTYMRNHVGDYTYQADRTRILSMLKMLPILKTQTPDQ</sequence>
<dbReference type="InterPro" id="IPR036890">
    <property type="entry name" value="HATPase_C_sf"/>
</dbReference>
<gene>
    <name evidence="3" type="ORF">NP493_533g01098</name>
</gene>
<protein>
    <recommendedName>
        <fullName evidence="2">Sacsin/Nov domain-containing protein</fullName>
    </recommendedName>
</protein>
<dbReference type="EMBL" id="JAODUO010000532">
    <property type="protein sequence ID" value="KAK2178698.1"/>
    <property type="molecule type" value="Genomic_DNA"/>
</dbReference>
<dbReference type="NCBIfam" id="NF047352">
    <property type="entry name" value="P_loop_sacsin"/>
    <property type="match status" value="2"/>
</dbReference>
<reference evidence="3" key="1">
    <citation type="journal article" date="2023" name="Mol. Biol. Evol.">
        <title>Third-Generation Sequencing Reveals the Adaptive Role of the Epigenome in Three Deep-Sea Polychaetes.</title>
        <authorList>
            <person name="Perez M."/>
            <person name="Aroh O."/>
            <person name="Sun Y."/>
            <person name="Lan Y."/>
            <person name="Juniper S.K."/>
            <person name="Young C.R."/>
            <person name="Angers B."/>
            <person name="Qian P.Y."/>
        </authorList>
    </citation>
    <scope>NUCLEOTIDE SEQUENCE</scope>
    <source>
        <strain evidence="3">R07B-5</strain>
    </source>
</reference>
<name>A0AAD9KVZ0_RIDPI</name>
<evidence type="ECO:0000256" key="1">
    <source>
        <dbReference type="SAM" id="MobiDB-lite"/>
    </source>
</evidence>